<sequence>MATPDVTIFDDLPENQPVTEIISFSVIGYSTLDLIMSITEYVVSQVDTLVVVENAATTTTLATTPILVTCESPLL</sequence>
<dbReference type="EMBL" id="KL142373">
    <property type="protein sequence ID" value="KDR79481.1"/>
    <property type="molecule type" value="Genomic_DNA"/>
</dbReference>
<keyword evidence="2" id="KW-1185">Reference proteome</keyword>
<reference evidence="2" key="1">
    <citation type="journal article" date="2014" name="Proc. Natl. Acad. Sci. U.S.A.">
        <title>Extensive sampling of basidiomycete genomes demonstrates inadequacy of the white-rot/brown-rot paradigm for wood decay fungi.</title>
        <authorList>
            <person name="Riley R."/>
            <person name="Salamov A.A."/>
            <person name="Brown D.W."/>
            <person name="Nagy L.G."/>
            <person name="Floudas D."/>
            <person name="Held B.W."/>
            <person name="Levasseur A."/>
            <person name="Lombard V."/>
            <person name="Morin E."/>
            <person name="Otillar R."/>
            <person name="Lindquist E.A."/>
            <person name="Sun H."/>
            <person name="LaButti K.M."/>
            <person name="Schmutz J."/>
            <person name="Jabbour D."/>
            <person name="Luo H."/>
            <person name="Baker S.E."/>
            <person name="Pisabarro A.G."/>
            <person name="Walton J.D."/>
            <person name="Blanchette R.A."/>
            <person name="Henrissat B."/>
            <person name="Martin F."/>
            <person name="Cullen D."/>
            <person name="Hibbett D.S."/>
            <person name="Grigoriev I.V."/>
        </authorList>
    </citation>
    <scope>NUCLEOTIDE SEQUENCE [LARGE SCALE GENOMIC DNA]</scope>
    <source>
        <strain evidence="2">CBS 339.88</strain>
    </source>
</reference>
<protein>
    <submittedName>
        <fullName evidence="1">Uncharacterized protein</fullName>
    </submittedName>
</protein>
<organism evidence="1 2">
    <name type="scientific">Galerina marginata (strain CBS 339.88)</name>
    <dbReference type="NCBI Taxonomy" id="685588"/>
    <lineage>
        <taxon>Eukaryota</taxon>
        <taxon>Fungi</taxon>
        <taxon>Dikarya</taxon>
        <taxon>Basidiomycota</taxon>
        <taxon>Agaricomycotina</taxon>
        <taxon>Agaricomycetes</taxon>
        <taxon>Agaricomycetidae</taxon>
        <taxon>Agaricales</taxon>
        <taxon>Agaricineae</taxon>
        <taxon>Strophariaceae</taxon>
        <taxon>Galerina</taxon>
    </lineage>
</organism>
<feature type="non-terminal residue" evidence="1">
    <location>
        <position position="1"/>
    </location>
</feature>
<evidence type="ECO:0000313" key="2">
    <source>
        <dbReference type="Proteomes" id="UP000027222"/>
    </source>
</evidence>
<evidence type="ECO:0000313" key="1">
    <source>
        <dbReference type="EMBL" id="KDR79481.1"/>
    </source>
</evidence>
<gene>
    <name evidence="1" type="ORF">GALMADRAFT_1242568</name>
</gene>
<dbReference type="HOGENOM" id="CLU_2671245_0_0_1"/>
<dbReference type="AlphaFoldDB" id="A0A067T8P8"/>
<accession>A0A067T8P8</accession>
<proteinExistence type="predicted"/>
<name>A0A067T8P8_GALM3</name>
<dbReference type="Proteomes" id="UP000027222">
    <property type="component" value="Unassembled WGS sequence"/>
</dbReference>